<evidence type="ECO:0000313" key="2">
    <source>
        <dbReference type="EMBL" id="CAD8886771.1"/>
    </source>
</evidence>
<keyword evidence="1" id="KW-0175">Coiled coil</keyword>
<dbReference type="AlphaFoldDB" id="A0A6U5GNW5"/>
<evidence type="ECO:0000256" key="1">
    <source>
        <dbReference type="SAM" id="Coils"/>
    </source>
</evidence>
<protein>
    <submittedName>
        <fullName evidence="3">Uncharacterized protein</fullName>
    </submittedName>
</protein>
<dbReference type="EMBL" id="HBFR01019297">
    <property type="protein sequence ID" value="CAD8886772.1"/>
    <property type="molecule type" value="Transcribed_RNA"/>
</dbReference>
<organism evidence="3">
    <name type="scientific">Corethron hystrix</name>
    <dbReference type="NCBI Taxonomy" id="216773"/>
    <lineage>
        <taxon>Eukaryota</taxon>
        <taxon>Sar</taxon>
        <taxon>Stramenopiles</taxon>
        <taxon>Ochrophyta</taxon>
        <taxon>Bacillariophyta</taxon>
        <taxon>Coscinodiscophyceae</taxon>
        <taxon>Corethrophycidae</taxon>
        <taxon>Corethrales</taxon>
        <taxon>Corethraceae</taxon>
        <taxon>Corethron</taxon>
    </lineage>
</organism>
<accession>A0A6U5GNW5</accession>
<reference evidence="3" key="1">
    <citation type="submission" date="2021-01" db="EMBL/GenBank/DDBJ databases">
        <authorList>
            <person name="Corre E."/>
            <person name="Pelletier E."/>
            <person name="Niang G."/>
            <person name="Scheremetjew M."/>
            <person name="Finn R."/>
            <person name="Kale V."/>
            <person name="Holt S."/>
            <person name="Cochrane G."/>
            <person name="Meng A."/>
            <person name="Brown T."/>
            <person name="Cohen L."/>
        </authorList>
    </citation>
    <scope>NUCLEOTIDE SEQUENCE</scope>
    <source>
        <strain evidence="3">308</strain>
    </source>
</reference>
<evidence type="ECO:0000313" key="3">
    <source>
        <dbReference type="EMBL" id="CAD8886772.1"/>
    </source>
</evidence>
<proteinExistence type="predicted"/>
<feature type="coiled-coil region" evidence="1">
    <location>
        <begin position="58"/>
        <end position="85"/>
    </location>
</feature>
<name>A0A6U5GNW5_9STRA</name>
<gene>
    <name evidence="2" type="ORF">CHYS00102_LOCUS13969</name>
    <name evidence="3" type="ORF">CHYS00102_LOCUS13970</name>
</gene>
<dbReference type="EMBL" id="HBFR01019296">
    <property type="protein sequence ID" value="CAD8886771.1"/>
    <property type="molecule type" value="Transcribed_RNA"/>
</dbReference>
<sequence>MGSAASRALVREIITDAREVYGRGKFEEIVQKRKNVSSHISALHAEKRLMDEHMKKQTLGLTKDLKGLQSELDKLKANAEKIDEMKTTDNSKDLEYIHDLAKKVDDINFPDSKKSKK</sequence>